<dbReference type="Proteomes" id="UP000694915">
    <property type="component" value="Unplaced"/>
</dbReference>
<keyword evidence="2" id="KW-0472">Membrane</keyword>
<dbReference type="SMART" id="SM00034">
    <property type="entry name" value="CLECT"/>
    <property type="match status" value="1"/>
</dbReference>
<organism evidence="4 5">
    <name type="scientific">Microtus ochrogaster</name>
    <name type="common">Prairie vole</name>
    <dbReference type="NCBI Taxonomy" id="79684"/>
    <lineage>
        <taxon>Eukaryota</taxon>
        <taxon>Metazoa</taxon>
        <taxon>Chordata</taxon>
        <taxon>Craniata</taxon>
        <taxon>Vertebrata</taxon>
        <taxon>Euteleostomi</taxon>
        <taxon>Mammalia</taxon>
        <taxon>Eutheria</taxon>
        <taxon>Euarchontoglires</taxon>
        <taxon>Glires</taxon>
        <taxon>Rodentia</taxon>
        <taxon>Myomorpha</taxon>
        <taxon>Muroidea</taxon>
        <taxon>Cricetidae</taxon>
        <taxon>Arvicolinae</taxon>
        <taxon>Microtus</taxon>
    </lineage>
</organism>
<evidence type="ECO:0000256" key="1">
    <source>
        <dbReference type="ARBA" id="ARBA00022734"/>
    </source>
</evidence>
<dbReference type="InterPro" id="IPR016187">
    <property type="entry name" value="CTDL_fold"/>
</dbReference>
<dbReference type="CDD" id="cd03590">
    <property type="entry name" value="CLECT_DC-SIGN_like"/>
    <property type="match status" value="1"/>
</dbReference>
<sequence>MFSENIYVNSKFKNKIDSSDINPDSPPAPPKKTTTHESCLRFSRVLFILFTIYFLLLTILFSIALITLFKKYSQLLEEKAIIKELNYTRLECTKRHSLLKDKVWSCCPKDWESLSSHCYFIPTDAASWSKSQEKCSSMGAHLMVVHSREEQDFITKILNRNTAYFIGLSDPGHRQWQWVDQTSYNESATFWHPGEPSSDHEQCVTINRRSYPRSSWGWNDIPCSNTQRSVCQMKKIYL</sequence>
<dbReference type="InterPro" id="IPR033989">
    <property type="entry name" value="CD209-like_CTLD"/>
</dbReference>
<keyword evidence="2" id="KW-0812">Transmembrane</keyword>
<dbReference type="PANTHER" id="PTHR22803">
    <property type="entry name" value="MANNOSE, PHOSPHOLIPASE, LECTIN RECEPTOR RELATED"/>
    <property type="match status" value="1"/>
</dbReference>
<evidence type="ECO:0000313" key="4">
    <source>
        <dbReference type="Proteomes" id="UP000694915"/>
    </source>
</evidence>
<keyword evidence="4" id="KW-1185">Reference proteome</keyword>
<dbReference type="Pfam" id="PF00059">
    <property type="entry name" value="Lectin_C"/>
    <property type="match status" value="1"/>
</dbReference>
<evidence type="ECO:0000259" key="3">
    <source>
        <dbReference type="PROSITE" id="PS50041"/>
    </source>
</evidence>
<dbReference type="PROSITE" id="PS50041">
    <property type="entry name" value="C_TYPE_LECTIN_2"/>
    <property type="match status" value="1"/>
</dbReference>
<keyword evidence="2" id="KW-1133">Transmembrane helix</keyword>
<feature type="transmembrane region" description="Helical" evidence="2">
    <location>
        <begin position="45"/>
        <end position="69"/>
    </location>
</feature>
<dbReference type="Gene3D" id="3.10.100.10">
    <property type="entry name" value="Mannose-Binding Protein A, subunit A"/>
    <property type="match status" value="1"/>
</dbReference>
<reference evidence="5" key="1">
    <citation type="submission" date="2025-08" db="UniProtKB">
        <authorList>
            <consortium name="RefSeq"/>
        </authorList>
    </citation>
    <scope>IDENTIFICATION</scope>
</reference>
<evidence type="ECO:0000256" key="2">
    <source>
        <dbReference type="SAM" id="Phobius"/>
    </source>
</evidence>
<dbReference type="RefSeq" id="XP_005365235.1">
    <property type="nucleotide sequence ID" value="XM_005365178.2"/>
</dbReference>
<keyword evidence="1" id="KW-0430">Lectin</keyword>
<accession>A0ABM0LFU0</accession>
<dbReference type="InterPro" id="IPR016186">
    <property type="entry name" value="C-type_lectin-like/link_sf"/>
</dbReference>
<dbReference type="SUPFAM" id="SSF56436">
    <property type="entry name" value="C-type lectin-like"/>
    <property type="match status" value="1"/>
</dbReference>
<gene>
    <name evidence="5" type="primary">LOC101980661</name>
</gene>
<proteinExistence type="predicted"/>
<dbReference type="InterPro" id="IPR001304">
    <property type="entry name" value="C-type_lectin-like"/>
</dbReference>
<protein>
    <submittedName>
        <fullName evidence="5">C-type lectin domain family 4 member A-like</fullName>
    </submittedName>
</protein>
<dbReference type="GeneID" id="101980661"/>
<dbReference type="InterPro" id="IPR050111">
    <property type="entry name" value="C-type_lectin/snaclec_domain"/>
</dbReference>
<feature type="domain" description="C-type lectin" evidence="3">
    <location>
        <begin position="114"/>
        <end position="232"/>
    </location>
</feature>
<name>A0ABM0LFU0_MICOH</name>
<evidence type="ECO:0000313" key="5">
    <source>
        <dbReference type="RefSeq" id="XP_005365235.1"/>
    </source>
</evidence>